<accession>A0A1X7L0V4</accession>
<keyword evidence="3" id="KW-1185">Reference proteome</keyword>
<feature type="domain" description="DUF2510" evidence="1">
    <location>
        <begin position="256"/>
        <end position="282"/>
    </location>
</feature>
<dbReference type="STRING" id="150121.SAMN06296010_3191"/>
<protein>
    <recommendedName>
        <fullName evidence="1">DUF2510 domain-containing protein</fullName>
    </recommendedName>
</protein>
<dbReference type="Pfam" id="PF10708">
    <property type="entry name" value="DUF2510"/>
    <property type="match status" value="1"/>
</dbReference>
<dbReference type="Proteomes" id="UP000193244">
    <property type="component" value="Unassembled WGS sequence"/>
</dbReference>
<dbReference type="RefSeq" id="WP_085487854.1">
    <property type="nucleotide sequence ID" value="NZ_FXAY01000006.1"/>
</dbReference>
<name>A0A1X7L0V4_9MICO</name>
<sequence length="302" mass="34087">MVEFQRNPTKYLAATSALFGPELHALIADVELPKPAATALRRVKKIAPVKFSRMWDMFDFGTIQSALLVGNEGQRSIGYEIARLVTNVGFANYTVYQPISGMIRHAAYVAARHGDHEVTASLEAHLWTPNDAELTSRFNNHGDDNRGFRFITLFERFDPMAHPNSYFTWGKRGYSLASQFSLETSYLEAAADFGLRGGNSDWPVDLVDRAYDDHVERIHRVLAGESLIPQGFGHPFPDEAVDLPPRTTGEPAPASGWYTDPLDPEGHKRWWNGERWTDYIHPGHNEWKLEGRDDPPPELRGI</sequence>
<dbReference type="InterPro" id="IPR018929">
    <property type="entry name" value="DUF2510"/>
</dbReference>
<dbReference type="AlphaFoldDB" id="A0A1X7L0V4"/>
<dbReference type="EMBL" id="FXAY01000006">
    <property type="protein sequence ID" value="SMG47461.1"/>
    <property type="molecule type" value="Genomic_DNA"/>
</dbReference>
<evidence type="ECO:0000259" key="1">
    <source>
        <dbReference type="Pfam" id="PF10708"/>
    </source>
</evidence>
<reference evidence="3" key="1">
    <citation type="submission" date="2017-04" db="EMBL/GenBank/DDBJ databases">
        <authorList>
            <person name="Varghese N."/>
            <person name="Submissions S."/>
        </authorList>
    </citation>
    <scope>NUCLEOTIDE SEQUENCE [LARGE SCALE GENOMIC DNA]</scope>
    <source>
        <strain evidence="3">VKM Ac-2510</strain>
    </source>
</reference>
<organism evidence="2 3">
    <name type="scientific">Agreia pratensis</name>
    <dbReference type="NCBI Taxonomy" id="150121"/>
    <lineage>
        <taxon>Bacteria</taxon>
        <taxon>Bacillati</taxon>
        <taxon>Actinomycetota</taxon>
        <taxon>Actinomycetes</taxon>
        <taxon>Micrococcales</taxon>
        <taxon>Microbacteriaceae</taxon>
        <taxon>Agreia</taxon>
    </lineage>
</organism>
<dbReference type="OrthoDB" id="4977532at2"/>
<proteinExistence type="predicted"/>
<evidence type="ECO:0000313" key="3">
    <source>
        <dbReference type="Proteomes" id="UP000193244"/>
    </source>
</evidence>
<gene>
    <name evidence="2" type="ORF">SAMN06296010_3191</name>
</gene>
<evidence type="ECO:0000313" key="2">
    <source>
        <dbReference type="EMBL" id="SMG47461.1"/>
    </source>
</evidence>